<evidence type="ECO:0000313" key="2">
    <source>
        <dbReference type="Proteomes" id="UP000325372"/>
    </source>
</evidence>
<dbReference type="AlphaFoldDB" id="A0A5N0T708"/>
<dbReference type="GO" id="GO:0003677">
    <property type="term" value="F:DNA binding"/>
    <property type="evidence" value="ECO:0007669"/>
    <property type="project" value="InterPro"/>
</dbReference>
<protein>
    <submittedName>
        <fullName evidence="1">DNA polymerase III subunit chi</fullName>
    </submittedName>
</protein>
<dbReference type="Proteomes" id="UP000325372">
    <property type="component" value="Unassembled WGS sequence"/>
</dbReference>
<dbReference type="EMBL" id="VYXP01000006">
    <property type="protein sequence ID" value="KAA9130790.1"/>
    <property type="molecule type" value="Genomic_DNA"/>
</dbReference>
<dbReference type="PANTHER" id="PTHR38767:SF1">
    <property type="entry name" value="DNA POLYMERASE III SUBUNIT CHI"/>
    <property type="match status" value="1"/>
</dbReference>
<dbReference type="RefSeq" id="WP_150864428.1">
    <property type="nucleotide sequence ID" value="NZ_VYXP01000006.1"/>
</dbReference>
<dbReference type="Gene3D" id="3.40.50.10110">
    <property type="entry name" value="DNA polymerase III subunit chi"/>
    <property type="match status" value="1"/>
</dbReference>
<dbReference type="PANTHER" id="PTHR38767">
    <property type="entry name" value="DNA POLYMERASE III SUBUNIT CHI"/>
    <property type="match status" value="1"/>
</dbReference>
<reference evidence="1 2" key="1">
    <citation type="submission" date="2019-09" db="EMBL/GenBank/DDBJ databases">
        <title>Wenzhouxiangella sp. Genome sequencing and assembly.</title>
        <authorList>
            <person name="Zhang R."/>
        </authorList>
    </citation>
    <scope>NUCLEOTIDE SEQUENCE [LARGE SCALE GENOMIC DNA]</scope>
    <source>
        <strain evidence="1 2">W260</strain>
    </source>
</reference>
<dbReference type="Pfam" id="PF04364">
    <property type="entry name" value="DNA_pol3_chi"/>
    <property type="match status" value="1"/>
</dbReference>
<dbReference type="GO" id="GO:0003887">
    <property type="term" value="F:DNA-directed DNA polymerase activity"/>
    <property type="evidence" value="ECO:0007669"/>
    <property type="project" value="InterPro"/>
</dbReference>
<accession>A0A5N0T708</accession>
<dbReference type="SUPFAM" id="SSF102400">
    <property type="entry name" value="DNA polymerase III chi subunit"/>
    <property type="match status" value="1"/>
</dbReference>
<sequence>MTGDPGCKVDFYLLGSPRLDPDQLACKLAMMAWERGHRVDVVAEAAHAERLDALMWSSPEGRFLPHAPAAAGDVAPVRLGTEPPADADLVINLTQRALDISPAWRRLLEIVPHDPAEREASREKFKTYRGQGLAPDMHEMN</sequence>
<dbReference type="GO" id="GO:0006260">
    <property type="term" value="P:DNA replication"/>
    <property type="evidence" value="ECO:0007669"/>
    <property type="project" value="InterPro"/>
</dbReference>
<keyword evidence="2" id="KW-1185">Reference proteome</keyword>
<gene>
    <name evidence="1" type="ORF">F3N42_10475</name>
</gene>
<proteinExistence type="predicted"/>
<dbReference type="InterPro" id="IPR007459">
    <property type="entry name" value="DNA_pol3_chi"/>
</dbReference>
<organism evidence="1 2">
    <name type="scientific">Marinihelvus fidelis</name>
    <dbReference type="NCBI Taxonomy" id="2613842"/>
    <lineage>
        <taxon>Bacteria</taxon>
        <taxon>Pseudomonadati</taxon>
        <taxon>Pseudomonadota</taxon>
        <taxon>Gammaproteobacteria</taxon>
        <taxon>Chromatiales</taxon>
        <taxon>Wenzhouxiangellaceae</taxon>
        <taxon>Marinihelvus</taxon>
    </lineage>
</organism>
<evidence type="ECO:0000313" key="1">
    <source>
        <dbReference type="EMBL" id="KAA9130790.1"/>
    </source>
</evidence>
<name>A0A5N0T708_9GAMM</name>
<dbReference type="GO" id="GO:0032298">
    <property type="term" value="P:positive regulation of DNA-templated DNA replication initiation"/>
    <property type="evidence" value="ECO:0007669"/>
    <property type="project" value="TreeGrafter"/>
</dbReference>
<dbReference type="InterPro" id="IPR036768">
    <property type="entry name" value="PolIII_chi_sf"/>
</dbReference>
<comment type="caution">
    <text evidence="1">The sequence shown here is derived from an EMBL/GenBank/DDBJ whole genome shotgun (WGS) entry which is preliminary data.</text>
</comment>